<accession>A0ABV3K0Z4</accession>
<dbReference type="Proteomes" id="UP001552594">
    <property type="component" value="Unassembled WGS sequence"/>
</dbReference>
<keyword evidence="3" id="KW-1185">Reference proteome</keyword>
<evidence type="ECO:0000259" key="1">
    <source>
        <dbReference type="Pfam" id="PF07510"/>
    </source>
</evidence>
<sequence>MYDAAPALAGPGPPRVPTASQALKELQVLPVAAPRPMTGYSRAKFPHWAIQHGTCDTRETVLARAGQDVKQDAKCRAVSGHWHSPYDNLTLTSASQVDIDHLVPLANAWRSGADQWTTATRKAFANDLNQPQLLAVSAASNRAKGDQSPDQWMPKNHDYCHHRPPRLPPMNELPQLASQVTAGPGGVMTDEVGVITGDLTVTTTTRPDGRADITVEYTGAEERYVMTGSPSPMPAGGLSDLHATVLDRVRVGQAATAPG</sequence>
<dbReference type="PANTHER" id="PTHR24094">
    <property type="entry name" value="SECRETED PROTEIN"/>
    <property type="match status" value="1"/>
</dbReference>
<reference evidence="2 3" key="1">
    <citation type="submission" date="2024-06" db="EMBL/GenBank/DDBJ databases">
        <title>The Natural Products Discovery Center: Release of the First 8490 Sequenced Strains for Exploring Actinobacteria Biosynthetic Diversity.</title>
        <authorList>
            <person name="Kalkreuter E."/>
            <person name="Kautsar S.A."/>
            <person name="Yang D."/>
            <person name="Bader C.D."/>
            <person name="Teijaro C.N."/>
            <person name="Fluegel L."/>
            <person name="Davis C.M."/>
            <person name="Simpson J.R."/>
            <person name="Lauterbach L."/>
            <person name="Steele A.D."/>
            <person name="Gui C."/>
            <person name="Meng S."/>
            <person name="Li G."/>
            <person name="Viehrig K."/>
            <person name="Ye F."/>
            <person name="Su P."/>
            <person name="Kiefer A.F."/>
            <person name="Nichols A."/>
            <person name="Cepeda A.J."/>
            <person name="Yan W."/>
            <person name="Fan B."/>
            <person name="Jiang Y."/>
            <person name="Adhikari A."/>
            <person name="Zheng C.-J."/>
            <person name="Schuster L."/>
            <person name="Cowan T.M."/>
            <person name="Smanski M.J."/>
            <person name="Chevrette M.G."/>
            <person name="De Carvalho L.P.S."/>
            <person name="Shen B."/>
        </authorList>
    </citation>
    <scope>NUCLEOTIDE SEQUENCE [LARGE SCALE GENOMIC DNA]</scope>
    <source>
        <strain evidence="2 3">NPDC052347</strain>
    </source>
</reference>
<organism evidence="2 3">
    <name type="scientific">Streptomyces orinoci</name>
    <name type="common">Streptoverticillium orinoci</name>
    <dbReference type="NCBI Taxonomy" id="67339"/>
    <lineage>
        <taxon>Bacteria</taxon>
        <taxon>Bacillati</taxon>
        <taxon>Actinomycetota</taxon>
        <taxon>Actinomycetes</taxon>
        <taxon>Kitasatosporales</taxon>
        <taxon>Streptomycetaceae</taxon>
        <taxon>Streptomyces</taxon>
    </lineage>
</organism>
<evidence type="ECO:0000313" key="2">
    <source>
        <dbReference type="EMBL" id="MEV5508826.1"/>
    </source>
</evidence>
<dbReference type="EMBL" id="JBFAUK010000016">
    <property type="protein sequence ID" value="MEV5508826.1"/>
    <property type="molecule type" value="Genomic_DNA"/>
</dbReference>
<protein>
    <submittedName>
        <fullName evidence="2">HNH endonuclease family protein</fullName>
    </submittedName>
</protein>
<keyword evidence="2" id="KW-0255">Endonuclease</keyword>
<name>A0ABV3K0Z4_STRON</name>
<comment type="caution">
    <text evidence="2">The sequence shown here is derived from an EMBL/GenBank/DDBJ whole genome shotgun (WGS) entry which is preliminary data.</text>
</comment>
<keyword evidence="2" id="KW-0540">Nuclease</keyword>
<proteinExistence type="predicted"/>
<gene>
    <name evidence="2" type="ORF">AB0L16_20650</name>
</gene>
<evidence type="ECO:0000313" key="3">
    <source>
        <dbReference type="Proteomes" id="UP001552594"/>
    </source>
</evidence>
<feature type="domain" description="GmrSD restriction endonucleases C-terminal" evidence="1">
    <location>
        <begin position="70"/>
        <end position="161"/>
    </location>
</feature>
<dbReference type="Pfam" id="PF07510">
    <property type="entry name" value="GmrSD_C"/>
    <property type="match status" value="1"/>
</dbReference>
<keyword evidence="2" id="KW-0378">Hydrolase</keyword>
<dbReference type="PANTHER" id="PTHR24094:SF15">
    <property type="entry name" value="AMP-DEPENDENT SYNTHETASE_LIGASE DOMAIN-CONTAINING PROTEIN-RELATED"/>
    <property type="match status" value="1"/>
</dbReference>
<dbReference type="GO" id="GO:0004519">
    <property type="term" value="F:endonuclease activity"/>
    <property type="evidence" value="ECO:0007669"/>
    <property type="project" value="UniProtKB-KW"/>
</dbReference>
<dbReference type="InterPro" id="IPR011089">
    <property type="entry name" value="GmrSD_C"/>
</dbReference>